<gene>
    <name evidence="6" type="primary">726220</name>
    <name evidence="8" type="synonym">LOC726220</name>
</gene>
<keyword evidence="4" id="KW-0378">Hydrolase</keyword>
<evidence type="ECO:0000256" key="4">
    <source>
        <dbReference type="ARBA" id="ARBA00022801"/>
    </source>
</evidence>
<keyword evidence="2" id="KW-0963">Cytoplasm</keyword>
<accession>A0A8B6XF82</accession>
<dbReference type="PANTHER" id="PTHR23402:SF1">
    <property type="entry name" value="PYROGLUTAMYL-PEPTIDASE I"/>
    <property type="match status" value="1"/>
</dbReference>
<evidence type="ECO:0000256" key="2">
    <source>
        <dbReference type="ARBA" id="ARBA00022490"/>
    </source>
</evidence>
<dbReference type="AlphaFoldDB" id="A0A7M7G8F5"/>
<dbReference type="RefSeq" id="XP_001121977.2">
    <property type="nucleotide sequence ID" value="XM_001121977.5"/>
</dbReference>
<dbReference type="InterPro" id="IPR000816">
    <property type="entry name" value="Peptidase_C15"/>
</dbReference>
<sequence>MEINKNTILITGFGPFGNHIINASWEAVKELSKLCANSKKMKDIDVIVKEIPVSYEDVITYIPKFWKEYKPIVVLHIGVSYKAQCLTIECCAHSNGYLRPDIFNKCPDESNIKTEVLETEINVTQICNIINENSNETKCHACISYDAGRYLCEYIFYKSLQISSKRTLFVHVPDLTQYSSIQSAKGLFNILYCIIKNNKL</sequence>
<dbReference type="PANTHER" id="PTHR23402">
    <property type="entry name" value="PROTEASE FAMILY C15 PYROGLUTAMYL-PEPTIDASE I-RELATED"/>
    <property type="match status" value="1"/>
</dbReference>
<proteinExistence type="inferred from homology"/>
<dbReference type="EnsemblMetazoa" id="XM_001121977">
    <property type="protein sequence ID" value="XP_001121977"/>
    <property type="gene ID" value="LOC726220"/>
</dbReference>
<dbReference type="Gene3D" id="3.40.630.20">
    <property type="entry name" value="Peptidase C15, pyroglutamyl peptidase I-like"/>
    <property type="match status" value="1"/>
</dbReference>
<evidence type="ECO:0000256" key="1">
    <source>
        <dbReference type="ARBA" id="ARBA00006641"/>
    </source>
</evidence>
<dbReference type="KEGG" id="ame:726220"/>
<protein>
    <submittedName>
        <fullName evidence="8">Pyroglutamyl-peptidase 1</fullName>
    </submittedName>
</protein>
<keyword evidence="7" id="KW-1185">Reference proteome</keyword>
<reference evidence="6" key="1">
    <citation type="submission" date="2021-01" db="UniProtKB">
        <authorList>
            <consortium name="EnsemblMetazoa"/>
        </authorList>
    </citation>
    <scope>IDENTIFICATION</scope>
    <source>
        <strain evidence="6">DH4</strain>
    </source>
</reference>
<organism evidence="6">
    <name type="scientific">Apis mellifera</name>
    <name type="common">Honeybee</name>
    <dbReference type="NCBI Taxonomy" id="7460"/>
    <lineage>
        <taxon>Eukaryota</taxon>
        <taxon>Metazoa</taxon>
        <taxon>Ecdysozoa</taxon>
        <taxon>Arthropoda</taxon>
        <taxon>Hexapoda</taxon>
        <taxon>Insecta</taxon>
        <taxon>Pterygota</taxon>
        <taxon>Neoptera</taxon>
        <taxon>Endopterygota</taxon>
        <taxon>Hymenoptera</taxon>
        <taxon>Apocrita</taxon>
        <taxon>Aculeata</taxon>
        <taxon>Apoidea</taxon>
        <taxon>Anthophila</taxon>
        <taxon>Apidae</taxon>
        <taxon>Apis</taxon>
    </lineage>
</organism>
<comment type="similarity">
    <text evidence="1">Belongs to the peptidase C15 family.</text>
</comment>
<dbReference type="InterPro" id="IPR016125">
    <property type="entry name" value="Peptidase_C15-like"/>
</dbReference>
<dbReference type="Proteomes" id="UP000005203">
    <property type="component" value="Linkage group LG1"/>
</dbReference>
<dbReference type="GO" id="GO:0016920">
    <property type="term" value="F:pyroglutamyl-peptidase activity"/>
    <property type="evidence" value="ECO:0007669"/>
    <property type="project" value="InterPro"/>
</dbReference>
<evidence type="ECO:0000313" key="6">
    <source>
        <dbReference type="EnsemblMetazoa" id="XP_001121977"/>
    </source>
</evidence>
<dbReference type="PIRSF" id="PIRSF015592">
    <property type="entry name" value="Prld-crbxl_pptds"/>
    <property type="match status" value="1"/>
</dbReference>
<evidence type="ECO:0000313" key="7">
    <source>
        <dbReference type="Proteomes" id="UP000005203"/>
    </source>
</evidence>
<reference evidence="7" key="3">
    <citation type="submission" date="2025-05" db="UniProtKB">
        <authorList>
            <consortium name="RefSeq"/>
        </authorList>
    </citation>
    <scope>NUCLEOTIDE SEQUENCE [LARGE SCALE GENOMIC DNA]</scope>
    <source>
        <strain evidence="7">DH4</strain>
    </source>
</reference>
<dbReference type="Pfam" id="PF01470">
    <property type="entry name" value="Peptidase_C15"/>
    <property type="match status" value="1"/>
</dbReference>
<dbReference type="InterPro" id="IPR036440">
    <property type="entry name" value="Peptidase_C15-like_sf"/>
</dbReference>
<dbReference type="PRINTS" id="PR00706">
    <property type="entry name" value="PYROGLUPTASE"/>
</dbReference>
<reference evidence="8" key="2">
    <citation type="submission" date="2025-04" db="UniProtKB">
        <authorList>
            <consortium name="RefSeq"/>
        </authorList>
    </citation>
    <scope>IDENTIFICATION</scope>
    <source>
        <strain evidence="8">DH4</strain>
        <tissue evidence="8">Whole body</tissue>
    </source>
</reference>
<dbReference type="OrthoDB" id="407146at2759"/>
<dbReference type="GO" id="GO:0006508">
    <property type="term" value="P:proteolysis"/>
    <property type="evidence" value="ECO:0007669"/>
    <property type="project" value="UniProtKB-KW"/>
</dbReference>
<dbReference type="SUPFAM" id="SSF53182">
    <property type="entry name" value="Pyrrolidone carboxyl peptidase (pyroglutamate aminopeptidase)"/>
    <property type="match status" value="1"/>
</dbReference>
<dbReference type="OMA" id="KLAYNHK"/>
<evidence type="ECO:0000313" key="8">
    <source>
        <dbReference type="RefSeq" id="XP_001121977.2"/>
    </source>
</evidence>
<evidence type="ECO:0000256" key="5">
    <source>
        <dbReference type="ARBA" id="ARBA00022807"/>
    </source>
</evidence>
<accession>A0A7M7G8F5</accession>
<name>A0A7M7G8F5_APIME</name>
<dbReference type="GO" id="GO:0005829">
    <property type="term" value="C:cytosol"/>
    <property type="evidence" value="ECO:0007669"/>
    <property type="project" value="InterPro"/>
</dbReference>
<evidence type="ECO:0000256" key="3">
    <source>
        <dbReference type="ARBA" id="ARBA00022670"/>
    </source>
</evidence>
<dbReference type="CDD" id="cd00501">
    <property type="entry name" value="Peptidase_C15"/>
    <property type="match status" value="1"/>
</dbReference>
<dbReference type="GeneID" id="726220"/>
<keyword evidence="3" id="KW-0645">Protease</keyword>
<keyword evidence="5" id="KW-0788">Thiol protease</keyword>